<feature type="compositionally biased region" description="Low complexity" evidence="1">
    <location>
        <begin position="204"/>
        <end position="222"/>
    </location>
</feature>
<dbReference type="CDD" id="cd00143">
    <property type="entry name" value="PP2Cc"/>
    <property type="match status" value="1"/>
</dbReference>
<feature type="compositionally biased region" description="Low complexity" evidence="1">
    <location>
        <begin position="98"/>
        <end position="134"/>
    </location>
</feature>
<feature type="compositionally biased region" description="Low complexity" evidence="1">
    <location>
        <begin position="262"/>
        <end position="271"/>
    </location>
</feature>
<evidence type="ECO:0000313" key="4">
    <source>
        <dbReference type="EMBL" id="ONH23725.1"/>
    </source>
</evidence>
<feature type="compositionally biased region" description="Basic and acidic residues" evidence="1">
    <location>
        <begin position="137"/>
        <end position="147"/>
    </location>
</feature>
<evidence type="ECO:0000256" key="1">
    <source>
        <dbReference type="SAM" id="MobiDB-lite"/>
    </source>
</evidence>
<gene>
    <name evidence="4" type="ORF">BL253_32135</name>
</gene>
<accession>A0A1V2I3R9</accession>
<dbReference type="AlphaFoldDB" id="A0A1V2I3R9"/>
<comment type="caution">
    <text evidence="4">The sequence shown here is derived from an EMBL/GenBank/DDBJ whole genome shotgun (WGS) entry which is preliminary data.</text>
</comment>
<dbReference type="Gene3D" id="3.60.40.10">
    <property type="entry name" value="PPM-type phosphatase domain"/>
    <property type="match status" value="1"/>
</dbReference>
<sequence length="523" mass="53208">MKSSLLPIMLIVVLVVGATVFVVLSSRSGRTHYGPGGLRPPTVDPGRDDRPRARRDGRRRDRPGGRGGASGAHRSAAGASHPSDAANLLPGFGPPAPADGRAGAPPSATEGRPASAGAPAGPAGPARPAGLGPDPDLDARRVDHAWSDDVTTQVPTGGDGGWPDDDRDPESTSWAPPPSGPPHPGGARAEPVGGGSAPGRDVVDATWAADEAAWTIQSSASQPPAPEPPRKPPAPDMPTVPSAGPHAPAAASPVPPAPASPATPAAPGAPPAVVVTSPGPYVADEPEHFSAPPLRLSAAGRTRRGKRGGPNEDAFVVVDGLLAVSDGVGGEAAGQIASTLAVTTVAGFRPQYAADPSEGLRAAVERANRVVRDRPKSEPSWRGMACTLDVVVLGRQETTGRTLTVAHVGDSTVWLQPGRGEPRQLTTPHAITGGPLLNAIGLADDVEMDLFQVEVQAGDRVVLSSDGMTKVMKPEQLYGLLHQLASDPPERAADALVEAALLAGARDDTTVVVADLVPEPTPR</sequence>
<feature type="domain" description="PPM-type phosphatase" evidence="3">
    <location>
        <begin position="296"/>
        <end position="516"/>
    </location>
</feature>
<dbReference type="InterPro" id="IPR036457">
    <property type="entry name" value="PPM-type-like_dom_sf"/>
</dbReference>
<keyword evidence="2" id="KW-0472">Membrane</keyword>
<organism evidence="4 5">
    <name type="scientific">Pseudofrankia asymbiotica</name>
    <dbReference type="NCBI Taxonomy" id="1834516"/>
    <lineage>
        <taxon>Bacteria</taxon>
        <taxon>Bacillati</taxon>
        <taxon>Actinomycetota</taxon>
        <taxon>Actinomycetes</taxon>
        <taxon>Frankiales</taxon>
        <taxon>Frankiaceae</taxon>
        <taxon>Pseudofrankia</taxon>
    </lineage>
</organism>
<dbReference type="EMBL" id="MOMC01000081">
    <property type="protein sequence ID" value="ONH23725.1"/>
    <property type="molecule type" value="Genomic_DNA"/>
</dbReference>
<dbReference type="RefSeq" id="WP_076821294.1">
    <property type="nucleotide sequence ID" value="NZ_MOMC01000081.1"/>
</dbReference>
<dbReference type="PROSITE" id="PS51746">
    <property type="entry name" value="PPM_2"/>
    <property type="match status" value="1"/>
</dbReference>
<evidence type="ECO:0000256" key="2">
    <source>
        <dbReference type="SAM" id="Phobius"/>
    </source>
</evidence>
<dbReference type="InterPro" id="IPR015655">
    <property type="entry name" value="PP2C"/>
</dbReference>
<feature type="compositionally biased region" description="Pro residues" evidence="1">
    <location>
        <begin position="223"/>
        <end position="238"/>
    </location>
</feature>
<dbReference type="Proteomes" id="UP000188929">
    <property type="component" value="Unassembled WGS sequence"/>
</dbReference>
<keyword evidence="2" id="KW-1133">Transmembrane helix</keyword>
<dbReference type="GO" id="GO:0004722">
    <property type="term" value="F:protein serine/threonine phosphatase activity"/>
    <property type="evidence" value="ECO:0007669"/>
    <property type="project" value="InterPro"/>
</dbReference>
<dbReference type="SMART" id="SM00332">
    <property type="entry name" value="PP2Cc"/>
    <property type="match status" value="1"/>
</dbReference>
<name>A0A1V2I3R9_9ACTN</name>
<protein>
    <submittedName>
        <fullName evidence="4">Serine/threonine protein phosphatase</fullName>
    </submittedName>
</protein>
<dbReference type="InterPro" id="IPR001932">
    <property type="entry name" value="PPM-type_phosphatase-like_dom"/>
</dbReference>
<keyword evidence="5" id="KW-1185">Reference proteome</keyword>
<dbReference type="Pfam" id="PF07228">
    <property type="entry name" value="SpoIIE"/>
    <property type="match status" value="1"/>
</dbReference>
<evidence type="ECO:0000313" key="5">
    <source>
        <dbReference type="Proteomes" id="UP000188929"/>
    </source>
</evidence>
<dbReference type="SMART" id="SM00331">
    <property type="entry name" value="PP2C_SIG"/>
    <property type="match status" value="1"/>
</dbReference>
<dbReference type="SUPFAM" id="SSF81606">
    <property type="entry name" value="PP2C-like"/>
    <property type="match status" value="1"/>
</dbReference>
<reference evidence="5" key="1">
    <citation type="submission" date="2016-10" db="EMBL/GenBank/DDBJ databases">
        <title>Frankia sp. NRRL B-16386 Genome sequencing.</title>
        <authorList>
            <person name="Ghodhbane-Gtari F."/>
            <person name="Swanson E."/>
            <person name="Gueddou A."/>
            <person name="Hezbri K."/>
            <person name="Ktari K."/>
            <person name="Nouioui I."/>
            <person name="Morris K."/>
            <person name="Simpson S."/>
            <person name="Abebe-Akele F."/>
            <person name="Thomas K."/>
            <person name="Gtari M."/>
            <person name="Tisa L.S."/>
        </authorList>
    </citation>
    <scope>NUCLEOTIDE SEQUENCE [LARGE SCALE GENOMIC DNA]</scope>
    <source>
        <strain evidence="5">NRRL B-16386</strain>
    </source>
</reference>
<feature type="region of interest" description="Disordered" evidence="1">
    <location>
        <begin position="28"/>
        <end position="271"/>
    </location>
</feature>
<keyword evidence="2" id="KW-0812">Transmembrane</keyword>
<dbReference type="PANTHER" id="PTHR47992">
    <property type="entry name" value="PROTEIN PHOSPHATASE"/>
    <property type="match status" value="1"/>
</dbReference>
<feature type="region of interest" description="Disordered" evidence="1">
    <location>
        <begin position="284"/>
        <end position="312"/>
    </location>
</feature>
<evidence type="ECO:0000259" key="3">
    <source>
        <dbReference type="PROSITE" id="PS51746"/>
    </source>
</evidence>
<dbReference type="STRING" id="1834516.BL253_32135"/>
<feature type="compositionally biased region" description="Low complexity" evidence="1">
    <location>
        <begin position="71"/>
        <end position="91"/>
    </location>
</feature>
<proteinExistence type="predicted"/>
<feature type="transmembrane region" description="Helical" evidence="2">
    <location>
        <begin position="6"/>
        <end position="24"/>
    </location>
</feature>
<feature type="compositionally biased region" description="Pro residues" evidence="1">
    <location>
        <begin position="175"/>
        <end position="184"/>
    </location>
</feature>
<feature type="compositionally biased region" description="Low complexity" evidence="1">
    <location>
        <begin position="240"/>
        <end position="252"/>
    </location>
</feature>